<gene>
    <name evidence="1" type="ORF">HYPSUDRAFT_586411</name>
</gene>
<name>A0A0D2L870_HYPSF</name>
<keyword evidence="2" id="KW-1185">Reference proteome</keyword>
<evidence type="ECO:0000313" key="1">
    <source>
        <dbReference type="EMBL" id="KJA23397.1"/>
    </source>
</evidence>
<dbReference type="OMA" id="WSETHAI"/>
<dbReference type="STRING" id="945553.A0A0D2L870"/>
<accession>A0A0D2L870</accession>
<dbReference type="OrthoDB" id="10261408at2759"/>
<reference evidence="2" key="1">
    <citation type="submission" date="2014-04" db="EMBL/GenBank/DDBJ databases">
        <title>Evolutionary Origins and Diversification of the Mycorrhizal Mutualists.</title>
        <authorList>
            <consortium name="DOE Joint Genome Institute"/>
            <consortium name="Mycorrhizal Genomics Consortium"/>
            <person name="Kohler A."/>
            <person name="Kuo A."/>
            <person name="Nagy L.G."/>
            <person name="Floudas D."/>
            <person name="Copeland A."/>
            <person name="Barry K.W."/>
            <person name="Cichocki N."/>
            <person name="Veneault-Fourrey C."/>
            <person name="LaButti K."/>
            <person name="Lindquist E.A."/>
            <person name="Lipzen A."/>
            <person name="Lundell T."/>
            <person name="Morin E."/>
            <person name="Murat C."/>
            <person name="Riley R."/>
            <person name="Ohm R."/>
            <person name="Sun H."/>
            <person name="Tunlid A."/>
            <person name="Henrissat B."/>
            <person name="Grigoriev I.V."/>
            <person name="Hibbett D.S."/>
            <person name="Martin F."/>
        </authorList>
    </citation>
    <scope>NUCLEOTIDE SEQUENCE [LARGE SCALE GENOMIC DNA]</scope>
    <source>
        <strain evidence="2">FD-334 SS-4</strain>
    </source>
</reference>
<dbReference type="Proteomes" id="UP000054270">
    <property type="component" value="Unassembled WGS sequence"/>
</dbReference>
<protein>
    <recommendedName>
        <fullName evidence="3">Transcription factor domain-containing protein</fullName>
    </recommendedName>
</protein>
<dbReference type="EMBL" id="KN817543">
    <property type="protein sequence ID" value="KJA23397.1"/>
    <property type="molecule type" value="Genomic_DNA"/>
</dbReference>
<evidence type="ECO:0000313" key="2">
    <source>
        <dbReference type="Proteomes" id="UP000054270"/>
    </source>
</evidence>
<dbReference type="AlphaFoldDB" id="A0A0D2L870"/>
<sequence>MAKLMKSSTVEGGNMGLQEAMLLAHDAHTAFEEAIRRNWIDHTIAEAALVLALFESSAYPNHSPGRATDALSRLDGLIRTLSLTTIDTHDHEVSLFSPNTVPMVLCDSTLDDYALRERKCGCFPPDSRDPPDHYATRPYTLPWDPAWNADEVRQEEIRRLCWASLTLVSEYVARCEAFNEDAPHFYLCDPANFGLLFPGEVIDRMSPAFRATDSLSPKESVWALYCRSMLLWNFCNRFRHPSQAEERAENAHEAFLEAQAIEDALNTHRCNLDTTLIYNTREYIHNTRMLVALAFRSFHGLENSKTAPGPVFKRKQAEDWLFYEDQVIRRVNTLVHQLGTPAAYQLTRRPYRVNWFINQLAICLVLWTHDPSLDDALKLAKSILIPIDVLNALWPCHAIQDSCAGLRQQLIEACTTRGIDPPPFAPSYTVPNYVRQ</sequence>
<evidence type="ECO:0008006" key="3">
    <source>
        <dbReference type="Google" id="ProtNLM"/>
    </source>
</evidence>
<organism evidence="1 2">
    <name type="scientific">Hypholoma sublateritium (strain FD-334 SS-4)</name>
    <dbReference type="NCBI Taxonomy" id="945553"/>
    <lineage>
        <taxon>Eukaryota</taxon>
        <taxon>Fungi</taxon>
        <taxon>Dikarya</taxon>
        <taxon>Basidiomycota</taxon>
        <taxon>Agaricomycotina</taxon>
        <taxon>Agaricomycetes</taxon>
        <taxon>Agaricomycetidae</taxon>
        <taxon>Agaricales</taxon>
        <taxon>Agaricineae</taxon>
        <taxon>Strophariaceae</taxon>
        <taxon>Hypholoma</taxon>
    </lineage>
</organism>
<proteinExistence type="predicted"/>